<sequence>MDEASQQRWLLALEEGAVAVTELGREGVGEGNGVEGTRERRRGAGGPDLLDDSLIHHDDEDCCRLLSHDDSHFEAHHDSHPIPLPRPPLPLSKSTTPLAPLS</sequence>
<evidence type="ECO:0000313" key="2">
    <source>
        <dbReference type="EMBL" id="PNR61800.1"/>
    </source>
</evidence>
<accession>A0A2K1L6X8</accession>
<feature type="region of interest" description="Disordered" evidence="1">
    <location>
        <begin position="25"/>
        <end position="52"/>
    </location>
</feature>
<feature type="region of interest" description="Disordered" evidence="1">
    <location>
        <begin position="73"/>
        <end position="102"/>
    </location>
</feature>
<reference evidence="2 4" key="1">
    <citation type="journal article" date="2008" name="Science">
        <title>The Physcomitrella genome reveals evolutionary insights into the conquest of land by plants.</title>
        <authorList>
            <person name="Rensing S."/>
            <person name="Lang D."/>
            <person name="Zimmer A."/>
            <person name="Terry A."/>
            <person name="Salamov A."/>
            <person name="Shapiro H."/>
            <person name="Nishiyama T."/>
            <person name="Perroud P.-F."/>
            <person name="Lindquist E."/>
            <person name="Kamisugi Y."/>
            <person name="Tanahashi T."/>
            <person name="Sakakibara K."/>
            <person name="Fujita T."/>
            <person name="Oishi K."/>
            <person name="Shin-I T."/>
            <person name="Kuroki Y."/>
            <person name="Toyoda A."/>
            <person name="Suzuki Y."/>
            <person name="Hashimoto A."/>
            <person name="Yamaguchi K."/>
            <person name="Sugano A."/>
            <person name="Kohara Y."/>
            <person name="Fujiyama A."/>
            <person name="Anterola A."/>
            <person name="Aoki S."/>
            <person name="Ashton N."/>
            <person name="Barbazuk W.B."/>
            <person name="Barker E."/>
            <person name="Bennetzen J."/>
            <person name="Bezanilla M."/>
            <person name="Blankenship R."/>
            <person name="Cho S.H."/>
            <person name="Dutcher S."/>
            <person name="Estelle M."/>
            <person name="Fawcett J.A."/>
            <person name="Gundlach H."/>
            <person name="Hanada K."/>
            <person name="Heyl A."/>
            <person name="Hicks K.A."/>
            <person name="Hugh J."/>
            <person name="Lohr M."/>
            <person name="Mayer K."/>
            <person name="Melkozernov A."/>
            <person name="Murata T."/>
            <person name="Nelson D."/>
            <person name="Pils B."/>
            <person name="Prigge M."/>
            <person name="Reiss B."/>
            <person name="Renner T."/>
            <person name="Rombauts S."/>
            <person name="Rushton P."/>
            <person name="Sanderfoot A."/>
            <person name="Schween G."/>
            <person name="Shiu S.-H."/>
            <person name="Stueber K."/>
            <person name="Theodoulou F.L."/>
            <person name="Tu H."/>
            <person name="Van de Peer Y."/>
            <person name="Verrier P.J."/>
            <person name="Waters E."/>
            <person name="Wood A."/>
            <person name="Yang L."/>
            <person name="Cove D."/>
            <person name="Cuming A."/>
            <person name="Hasebe M."/>
            <person name="Lucas S."/>
            <person name="Mishler D.B."/>
            <person name="Reski R."/>
            <person name="Grigoriev I."/>
            <person name="Quatrano R.S."/>
            <person name="Boore J.L."/>
        </authorList>
    </citation>
    <scope>NUCLEOTIDE SEQUENCE [LARGE SCALE GENOMIC DNA]</scope>
    <source>
        <strain evidence="3 4">cv. Gransden 2004</strain>
    </source>
</reference>
<dbReference type="Gramene" id="Pp3c1_5410V3.1">
    <property type="protein sequence ID" value="PAC:32966804.CDS.1"/>
    <property type="gene ID" value="Pp3c1_5410"/>
</dbReference>
<evidence type="ECO:0000256" key="1">
    <source>
        <dbReference type="SAM" id="MobiDB-lite"/>
    </source>
</evidence>
<feature type="compositionally biased region" description="Low complexity" evidence="1">
    <location>
        <begin position="91"/>
        <end position="102"/>
    </location>
</feature>
<keyword evidence="4" id="KW-1185">Reference proteome</keyword>
<reference evidence="2 4" key="2">
    <citation type="journal article" date="2018" name="Plant J.">
        <title>The Physcomitrella patens chromosome-scale assembly reveals moss genome structure and evolution.</title>
        <authorList>
            <person name="Lang D."/>
            <person name="Ullrich K.K."/>
            <person name="Murat F."/>
            <person name="Fuchs J."/>
            <person name="Jenkins J."/>
            <person name="Haas F.B."/>
            <person name="Piednoel M."/>
            <person name="Gundlach H."/>
            <person name="Van Bel M."/>
            <person name="Meyberg R."/>
            <person name="Vives C."/>
            <person name="Morata J."/>
            <person name="Symeonidi A."/>
            <person name="Hiss M."/>
            <person name="Muchero W."/>
            <person name="Kamisugi Y."/>
            <person name="Saleh O."/>
            <person name="Blanc G."/>
            <person name="Decker E.L."/>
            <person name="van Gessel N."/>
            <person name="Grimwood J."/>
            <person name="Hayes R.D."/>
            <person name="Graham S.W."/>
            <person name="Gunter L.E."/>
            <person name="McDaniel S.F."/>
            <person name="Hoernstein S.N.W."/>
            <person name="Larsson A."/>
            <person name="Li F.W."/>
            <person name="Perroud P.F."/>
            <person name="Phillips J."/>
            <person name="Ranjan P."/>
            <person name="Rokshar D.S."/>
            <person name="Rothfels C.J."/>
            <person name="Schneider L."/>
            <person name="Shu S."/>
            <person name="Stevenson D.W."/>
            <person name="Thummler F."/>
            <person name="Tillich M."/>
            <person name="Villarreal Aguilar J.C."/>
            <person name="Widiez T."/>
            <person name="Wong G.K."/>
            <person name="Wymore A."/>
            <person name="Zhang Y."/>
            <person name="Zimmer A.D."/>
            <person name="Quatrano R.S."/>
            <person name="Mayer K.F.X."/>
            <person name="Goodstein D."/>
            <person name="Casacuberta J.M."/>
            <person name="Vandepoele K."/>
            <person name="Reski R."/>
            <person name="Cuming A.C."/>
            <person name="Tuskan G.A."/>
            <person name="Maumus F."/>
            <person name="Salse J."/>
            <person name="Schmutz J."/>
            <person name="Rensing S.A."/>
        </authorList>
    </citation>
    <scope>NUCLEOTIDE SEQUENCE [LARGE SCALE GENOMIC DNA]</scope>
    <source>
        <strain evidence="3 4">cv. Gransden 2004</strain>
    </source>
</reference>
<proteinExistence type="predicted"/>
<gene>
    <name evidence="2" type="ORF">PHYPA_000224</name>
</gene>
<evidence type="ECO:0000313" key="4">
    <source>
        <dbReference type="Proteomes" id="UP000006727"/>
    </source>
</evidence>
<dbReference type="EMBL" id="ABEU02000001">
    <property type="protein sequence ID" value="PNR61800.1"/>
    <property type="molecule type" value="Genomic_DNA"/>
</dbReference>
<dbReference type="Proteomes" id="UP000006727">
    <property type="component" value="Chromosome 1"/>
</dbReference>
<protein>
    <submittedName>
        <fullName evidence="2 3">Uncharacterized protein</fullName>
    </submittedName>
</protein>
<reference evidence="3" key="3">
    <citation type="submission" date="2020-12" db="UniProtKB">
        <authorList>
            <consortium name="EnsemblPlants"/>
        </authorList>
    </citation>
    <scope>IDENTIFICATION</scope>
</reference>
<name>A0A2K1L6X8_PHYPA</name>
<organism evidence="2">
    <name type="scientific">Physcomitrium patens</name>
    <name type="common">Spreading-leaved earth moss</name>
    <name type="synonym">Physcomitrella patens</name>
    <dbReference type="NCBI Taxonomy" id="3218"/>
    <lineage>
        <taxon>Eukaryota</taxon>
        <taxon>Viridiplantae</taxon>
        <taxon>Streptophyta</taxon>
        <taxon>Embryophyta</taxon>
        <taxon>Bryophyta</taxon>
        <taxon>Bryophytina</taxon>
        <taxon>Bryopsida</taxon>
        <taxon>Funariidae</taxon>
        <taxon>Funariales</taxon>
        <taxon>Funariaceae</taxon>
        <taxon>Physcomitrium</taxon>
    </lineage>
</organism>
<dbReference type="EnsemblPlants" id="Pp3c1_5410V3.1">
    <property type="protein sequence ID" value="PAC:32966804.CDS.1"/>
    <property type="gene ID" value="Pp3c1_5410"/>
</dbReference>
<dbReference type="InParanoid" id="A0A2K1L6X8"/>
<evidence type="ECO:0000313" key="3">
    <source>
        <dbReference type="EnsemblPlants" id="PAC:32966804.CDS.1"/>
    </source>
</evidence>
<dbReference type="AlphaFoldDB" id="A0A2K1L6X8"/>